<evidence type="ECO:0000313" key="10">
    <source>
        <dbReference type="Proteomes" id="UP001212411"/>
    </source>
</evidence>
<evidence type="ECO:0000256" key="6">
    <source>
        <dbReference type="ARBA" id="ARBA00022842"/>
    </source>
</evidence>
<dbReference type="GO" id="GO:0000287">
    <property type="term" value="F:magnesium ion binding"/>
    <property type="evidence" value="ECO:0007669"/>
    <property type="project" value="InterPro"/>
</dbReference>
<dbReference type="AlphaFoldDB" id="A0AAE9WC89"/>
<sequence>MKSLNKQIKNLRLLPRRLRTVPNFLANYSWNQQGNTFFGKNKTRGKKLPASGRTYTYTACTENGWCDERFFEQVALQKLAQAKVVSEHGILNAESLEMQAELLQRRPTHLRYSPPYNPAKFASVLIPLINYEHRACLLLTLRSSYLRSHAGQMCFPGGRVEPSDGSHYYAALRETYEEIDLLPDFFTLVNRIPSLFTKDLRTKIHPYVAFTIQNNLPSLGFGEVDKVYCIPLTSFLNPNYQKVTKFRNTDLEYIEFNIKDVPRIWGITAVLLNMYFHSLCPDSLIPTSNTLISIC</sequence>
<keyword evidence="5" id="KW-0378">Hydrolase</keyword>
<dbReference type="PROSITE" id="PS01293">
    <property type="entry name" value="NUDIX_COA"/>
    <property type="match status" value="1"/>
</dbReference>
<dbReference type="Gene3D" id="3.90.79.10">
    <property type="entry name" value="Nucleoside Triphosphate Pyrophosphohydrolase"/>
    <property type="match status" value="1"/>
</dbReference>
<dbReference type="PROSITE" id="PS51462">
    <property type="entry name" value="NUDIX"/>
    <property type="match status" value="1"/>
</dbReference>
<dbReference type="InterPro" id="IPR000086">
    <property type="entry name" value="NUDIX_hydrolase_dom"/>
</dbReference>
<keyword evidence="4" id="KW-0479">Metal-binding</keyword>
<dbReference type="SUPFAM" id="SSF55811">
    <property type="entry name" value="Nudix"/>
    <property type="match status" value="1"/>
</dbReference>
<dbReference type="Proteomes" id="UP001212411">
    <property type="component" value="Chromosome 1"/>
</dbReference>
<dbReference type="InterPro" id="IPR000059">
    <property type="entry name" value="NUDIX_hydrolase_NudL_CS"/>
</dbReference>
<keyword evidence="6" id="KW-0460">Magnesium</keyword>
<evidence type="ECO:0000256" key="3">
    <source>
        <dbReference type="ARBA" id="ARBA00006506"/>
    </source>
</evidence>
<organism evidence="9 10">
    <name type="scientific">Schizosaccharomyces osmophilus</name>
    <dbReference type="NCBI Taxonomy" id="2545709"/>
    <lineage>
        <taxon>Eukaryota</taxon>
        <taxon>Fungi</taxon>
        <taxon>Dikarya</taxon>
        <taxon>Ascomycota</taxon>
        <taxon>Taphrinomycotina</taxon>
        <taxon>Schizosaccharomycetes</taxon>
        <taxon>Schizosaccharomycetales</taxon>
        <taxon>Schizosaccharomycetaceae</taxon>
        <taxon>Schizosaccharomyces</taxon>
    </lineage>
</organism>
<gene>
    <name evidence="9" type="primary">pcd1</name>
    <name evidence="9" type="ORF">SOMG_00803</name>
</gene>
<evidence type="ECO:0000256" key="2">
    <source>
        <dbReference type="ARBA" id="ARBA00001946"/>
    </source>
</evidence>
<dbReference type="GO" id="GO:0010945">
    <property type="term" value="F:coenzyme A diphosphatase activity"/>
    <property type="evidence" value="ECO:0007669"/>
    <property type="project" value="InterPro"/>
</dbReference>
<comment type="cofactor">
    <cofactor evidence="1">
        <name>Mn(2+)</name>
        <dbReference type="ChEBI" id="CHEBI:29035"/>
    </cofactor>
</comment>
<dbReference type="InterPro" id="IPR045121">
    <property type="entry name" value="CoAse"/>
</dbReference>
<dbReference type="GO" id="GO:0030145">
    <property type="term" value="F:manganese ion binding"/>
    <property type="evidence" value="ECO:0007669"/>
    <property type="project" value="InterPro"/>
</dbReference>
<accession>A0AAE9WC89</accession>
<dbReference type="EMBL" id="CP115611">
    <property type="protein sequence ID" value="WBW72567.1"/>
    <property type="molecule type" value="Genomic_DNA"/>
</dbReference>
<comment type="similarity">
    <text evidence="3">Belongs to the Nudix hydrolase family. PCD1 subfamily.</text>
</comment>
<evidence type="ECO:0000259" key="8">
    <source>
        <dbReference type="PROSITE" id="PS51462"/>
    </source>
</evidence>
<dbReference type="Pfam" id="PF00293">
    <property type="entry name" value="NUDIX"/>
    <property type="match status" value="1"/>
</dbReference>
<evidence type="ECO:0000256" key="4">
    <source>
        <dbReference type="ARBA" id="ARBA00022723"/>
    </source>
</evidence>
<dbReference type="PANTHER" id="PTHR12992">
    <property type="entry name" value="NUDIX HYDROLASE"/>
    <property type="match status" value="1"/>
</dbReference>
<evidence type="ECO:0000256" key="1">
    <source>
        <dbReference type="ARBA" id="ARBA00001936"/>
    </source>
</evidence>
<proteinExistence type="inferred from homology"/>
<comment type="cofactor">
    <cofactor evidence="2">
        <name>Mg(2+)</name>
        <dbReference type="ChEBI" id="CHEBI:18420"/>
    </cofactor>
</comment>
<protein>
    <submittedName>
        <fullName evidence="9">Coenzyme A diphosphatase</fullName>
    </submittedName>
</protein>
<evidence type="ECO:0000256" key="7">
    <source>
        <dbReference type="ARBA" id="ARBA00023211"/>
    </source>
</evidence>
<dbReference type="RefSeq" id="XP_056036810.1">
    <property type="nucleotide sequence ID" value="XM_056179597.1"/>
</dbReference>
<evidence type="ECO:0000313" key="9">
    <source>
        <dbReference type="EMBL" id="WBW72567.1"/>
    </source>
</evidence>
<feature type="domain" description="Nudix hydrolase" evidence="8">
    <location>
        <begin position="119"/>
        <end position="259"/>
    </location>
</feature>
<keyword evidence="10" id="KW-1185">Reference proteome</keyword>
<dbReference type="GO" id="GO:0015938">
    <property type="term" value="P:coenzyme A catabolic process"/>
    <property type="evidence" value="ECO:0007669"/>
    <property type="project" value="TreeGrafter"/>
</dbReference>
<reference evidence="9 10" key="1">
    <citation type="journal article" date="2023" name="G3 (Bethesda)">
        <title>A high-quality reference genome for the fission yeast Schizosaccharomyces osmophilus.</title>
        <authorList>
            <person name="Jia G.S."/>
            <person name="Zhang W.C."/>
            <person name="Liang Y."/>
            <person name="Liu X.H."/>
            <person name="Rhind N."/>
            <person name="Pidoux A."/>
            <person name="Brysch-Herzberg M."/>
            <person name="Du L.L."/>
        </authorList>
    </citation>
    <scope>NUCLEOTIDE SEQUENCE [LARGE SCALE GENOMIC DNA]</scope>
    <source>
        <strain evidence="9 10">CBS 15793</strain>
    </source>
</reference>
<dbReference type="PANTHER" id="PTHR12992:SF24">
    <property type="entry name" value="PEROXISOMAL COENZYME A DIPHOSPHATASE NUDT7"/>
    <property type="match status" value="1"/>
</dbReference>
<dbReference type="CDD" id="cd03426">
    <property type="entry name" value="NUDIX_CoAse_Nudt7"/>
    <property type="match status" value="1"/>
</dbReference>
<dbReference type="InterPro" id="IPR015797">
    <property type="entry name" value="NUDIX_hydrolase-like_dom_sf"/>
</dbReference>
<dbReference type="KEGG" id="som:SOMG_00803"/>
<evidence type="ECO:0000256" key="5">
    <source>
        <dbReference type="ARBA" id="ARBA00022801"/>
    </source>
</evidence>
<name>A0AAE9WC89_9SCHI</name>
<dbReference type="GO" id="GO:0009132">
    <property type="term" value="P:nucleoside diphosphate metabolic process"/>
    <property type="evidence" value="ECO:0007669"/>
    <property type="project" value="InterPro"/>
</dbReference>
<keyword evidence="7" id="KW-0464">Manganese</keyword>
<dbReference type="GeneID" id="80874286"/>